<feature type="coiled-coil region" evidence="1">
    <location>
        <begin position="156"/>
        <end position="253"/>
    </location>
</feature>
<protein>
    <submittedName>
        <fullName evidence="2">Uncharacterized protein</fullName>
    </submittedName>
</protein>
<reference evidence="2" key="1">
    <citation type="submission" date="2020-10" db="EMBL/GenBank/DDBJ databases">
        <title>High-Quality Genome Resource of Clonostachys rosea strain S41 by Oxford Nanopore Long-Read Sequencing.</title>
        <authorList>
            <person name="Wang H."/>
        </authorList>
    </citation>
    <scope>NUCLEOTIDE SEQUENCE</scope>
    <source>
        <strain evidence="2">S41</strain>
    </source>
</reference>
<evidence type="ECO:0000313" key="3">
    <source>
        <dbReference type="Proteomes" id="UP000616885"/>
    </source>
</evidence>
<organism evidence="2 3">
    <name type="scientific">Bionectria ochroleuca</name>
    <name type="common">Gliocladium roseum</name>
    <dbReference type="NCBI Taxonomy" id="29856"/>
    <lineage>
        <taxon>Eukaryota</taxon>
        <taxon>Fungi</taxon>
        <taxon>Dikarya</taxon>
        <taxon>Ascomycota</taxon>
        <taxon>Pezizomycotina</taxon>
        <taxon>Sordariomycetes</taxon>
        <taxon>Hypocreomycetidae</taxon>
        <taxon>Hypocreales</taxon>
        <taxon>Bionectriaceae</taxon>
        <taxon>Clonostachys</taxon>
    </lineage>
</organism>
<accession>A0A8H7KC53</accession>
<name>A0A8H7KC53_BIOOC</name>
<evidence type="ECO:0000256" key="1">
    <source>
        <dbReference type="SAM" id="Coils"/>
    </source>
</evidence>
<gene>
    <name evidence="2" type="ORF">IM811_003158</name>
</gene>
<dbReference type="AlphaFoldDB" id="A0A8H7KC53"/>
<evidence type="ECO:0000313" key="2">
    <source>
        <dbReference type="EMBL" id="KAF9746253.1"/>
    </source>
</evidence>
<proteinExistence type="predicted"/>
<dbReference type="EMBL" id="JADCTT010000011">
    <property type="protein sequence ID" value="KAF9746253.1"/>
    <property type="molecule type" value="Genomic_DNA"/>
</dbReference>
<comment type="caution">
    <text evidence="2">The sequence shown here is derived from an EMBL/GenBank/DDBJ whole genome shotgun (WGS) entry which is preliminary data.</text>
</comment>
<sequence>MAATWDPANLFQISYEIDNDFTLISCVGEDETRLNRPRCRYSVPEIWYPEIRSQLAKFAAQDPKCISEQELIDLARICLCEETHQYQAELVAQRWLDVVATAAQHHDQLLRKSKEQASIATQLSQLTPNGAEEELREHKIKYTSVLLENYEQRRQIEELETERSTASISLETVKQENQDLRAEVEEASKRKAYTSKYNDMLRKQLEAATKRAQGLDAKVSYIEGLHGSTKAQADRLQEENSSLKAKITRLRQKEGVLSEKHEQALSELSAQRATNIALTNQVQYLKAAERLLRESISACWFHNIYTWVLQIFGFSSPVLSKIQTEEKAQFWV</sequence>
<dbReference type="Proteomes" id="UP000616885">
    <property type="component" value="Unassembled WGS sequence"/>
</dbReference>
<keyword evidence="1" id="KW-0175">Coiled coil</keyword>